<protein>
    <submittedName>
        <fullName evidence="2">Uncharacterized protein</fullName>
    </submittedName>
</protein>
<accession>A0A968GJH9</accession>
<dbReference type="AlphaFoldDB" id="A0A968GJH9"/>
<sequence>MRGWWVLALILTLIVLLIGSYLLLWGASTLRVYYRLLRQGRRKRWVWEHYQEEQKRLVMQDVPPASLPVLRTFRAWSVGEESYFMMQHALWCSLSVADLLENKDSALMPLRVFGFSEALLEEERDLLPEAALTGHLFITNHRLLFVLDQEEKSLFHRDIDAINFYMDTIELAIKGERLLIHGYAQPEVMIQCYSLLAYFHDRLPSSQG</sequence>
<proteinExistence type="predicted"/>
<keyword evidence="1" id="KW-0812">Transmembrane</keyword>
<name>A0A968GJH9_9SPIO</name>
<gene>
    <name evidence="2" type="ORF">HCT48_08195</name>
</gene>
<keyword evidence="3" id="KW-1185">Reference proteome</keyword>
<keyword evidence="1" id="KW-1133">Transmembrane helix</keyword>
<reference evidence="2" key="1">
    <citation type="submission" date="2020-03" db="EMBL/GenBank/DDBJ databases">
        <title>Spirochaetal bacteria isolated from arthropods constitute a novel genus Entomospira genus novum within the order Spirochaetales.</title>
        <authorList>
            <person name="Grana-Miraglia L."/>
            <person name="Sikutova S."/>
            <person name="Fingerle V."/>
            <person name="Sing A."/>
            <person name="Castillo-Ramirez S."/>
            <person name="Margos G."/>
            <person name="Rudolf I."/>
        </authorList>
    </citation>
    <scope>NUCLEOTIDE SEQUENCE</scope>
    <source>
        <strain evidence="2">BR149</strain>
    </source>
</reference>
<organism evidence="2 3">
    <name type="scientific">Entomospira culicis</name>
    <dbReference type="NCBI Taxonomy" id="2719989"/>
    <lineage>
        <taxon>Bacteria</taxon>
        <taxon>Pseudomonadati</taxon>
        <taxon>Spirochaetota</taxon>
        <taxon>Spirochaetia</taxon>
        <taxon>Spirochaetales</taxon>
        <taxon>Spirochaetaceae</taxon>
        <taxon>Entomospira</taxon>
    </lineage>
</organism>
<dbReference type="RefSeq" id="WP_167696488.1">
    <property type="nucleotide sequence ID" value="NZ_CP118182.1"/>
</dbReference>
<comment type="caution">
    <text evidence="2">The sequence shown here is derived from an EMBL/GenBank/DDBJ whole genome shotgun (WGS) entry which is preliminary data.</text>
</comment>
<evidence type="ECO:0000313" key="3">
    <source>
        <dbReference type="Proteomes" id="UP000778951"/>
    </source>
</evidence>
<evidence type="ECO:0000256" key="1">
    <source>
        <dbReference type="SAM" id="Phobius"/>
    </source>
</evidence>
<dbReference type="EMBL" id="JAATLM010000002">
    <property type="protein sequence ID" value="NIZ70187.1"/>
    <property type="molecule type" value="Genomic_DNA"/>
</dbReference>
<feature type="transmembrane region" description="Helical" evidence="1">
    <location>
        <begin position="6"/>
        <end position="34"/>
    </location>
</feature>
<evidence type="ECO:0000313" key="2">
    <source>
        <dbReference type="EMBL" id="NIZ70187.1"/>
    </source>
</evidence>
<keyword evidence="1" id="KW-0472">Membrane</keyword>
<dbReference type="Proteomes" id="UP000778951">
    <property type="component" value="Unassembled WGS sequence"/>
</dbReference>